<dbReference type="InterPro" id="IPR001245">
    <property type="entry name" value="Ser-Thr/Tyr_kinase_cat_dom"/>
</dbReference>
<dbReference type="Gene3D" id="1.10.510.10">
    <property type="entry name" value="Transferase(Phosphotransferase) domain 1"/>
    <property type="match status" value="2"/>
</dbReference>
<feature type="region of interest" description="Disordered" evidence="4">
    <location>
        <begin position="66"/>
        <end position="87"/>
    </location>
</feature>
<dbReference type="SMART" id="SM00248">
    <property type="entry name" value="ANK"/>
    <property type="match status" value="12"/>
</dbReference>
<dbReference type="PRINTS" id="PR01415">
    <property type="entry name" value="ANKYRIN"/>
</dbReference>
<dbReference type="PROSITE" id="PS50011">
    <property type="entry name" value="PROTEIN_KINASE_DOM"/>
    <property type="match status" value="2"/>
</dbReference>
<gene>
    <name evidence="6" type="ORF">GHT06_009721</name>
</gene>
<dbReference type="Pfam" id="PF07714">
    <property type="entry name" value="PK_Tyr_Ser-Thr"/>
    <property type="match status" value="1"/>
</dbReference>
<evidence type="ECO:0000256" key="3">
    <source>
        <dbReference type="PROSITE-ProRule" id="PRU00023"/>
    </source>
</evidence>
<dbReference type="GO" id="GO:0005524">
    <property type="term" value="F:ATP binding"/>
    <property type="evidence" value="ECO:0007669"/>
    <property type="project" value="InterPro"/>
</dbReference>
<feature type="repeat" description="ANK" evidence="3">
    <location>
        <begin position="717"/>
        <end position="749"/>
    </location>
</feature>
<dbReference type="EMBL" id="WJBH02000001">
    <property type="protein sequence ID" value="KAI9565923.1"/>
    <property type="molecule type" value="Genomic_DNA"/>
</dbReference>
<evidence type="ECO:0000256" key="2">
    <source>
        <dbReference type="ARBA" id="ARBA00023043"/>
    </source>
</evidence>
<feature type="repeat" description="ANK" evidence="3">
    <location>
        <begin position="964"/>
        <end position="996"/>
    </location>
</feature>
<feature type="domain" description="Protein kinase" evidence="5">
    <location>
        <begin position="1"/>
        <end position="161"/>
    </location>
</feature>
<feature type="repeat" description="ANK" evidence="3">
    <location>
        <begin position="888"/>
        <end position="928"/>
    </location>
</feature>
<dbReference type="GO" id="GO:0004672">
    <property type="term" value="F:protein kinase activity"/>
    <property type="evidence" value="ECO:0007669"/>
    <property type="project" value="InterPro"/>
</dbReference>
<dbReference type="Pfam" id="PF13637">
    <property type="entry name" value="Ank_4"/>
    <property type="match status" value="2"/>
</dbReference>
<keyword evidence="2 3" id="KW-0040">ANK repeat</keyword>
<sequence>MTISDVELNLDEKRRSRTRNAVEKLRQSAEVLAVIHSQGKVLDKPIQFYFIPRSAGEKVYDITPDVSEPNECANERPAEEKDSGPSQAGDIFSVGCYFYYVITGGQHPFGKPGYRTLFIANNLYDLTACRDGPLKKLIARMICHDSTKRPSSSELLNHPYLWKEDRAESYLATIAENLDENSEKYQIWKGTVLFSFDLHAFEFDMVRETSIVKSILRILVEIKEKKETAINACQLFPDLLSTVYFNENPDVILGEIDDSCPETFGNVLIANGCFAEVQPVIGIKRRHGRFGTQPVHVMQFPYLTDDTVSLMTRLSCLNHPNLLQYFYLDENSEKNLLVLACEPFDETLDTWMATNSQSISFETAKEILTQITTGLVYYHSNNLIHGNLTSSQIAITNSGTIIAKISKFPIDESMESPSPTRQNDVRKLGHIYSDLLQRVKDVPLCTAHLLKSMKDTKDECTPPSDAVFYHPFFWSSEETAEFLLTSGDFYEDNLTIDRNLSVGTTTSLIPEYQHLETSRSAIKYFLSLATNESAAEDPVMLAAQFNKHFPMLATQTWLRLQTFKMTEDNFGLGSFYHPFYDFPTYEELTRDERMASEVVEKKSHSPKDESEGTASMKVALPDEGFCEEFEICRIEKFQQQNEKELQVPQLIQNYLKKYVHKWEIAEKSHTVTRKMKHPAIDDIGRTAMHLACYSDDFYESATKLIELGFDPNTPDKNGYVPLHFAALNNSIEIAKLLIENCAIIDTCDLNELRTPLFLAAIANCFVMLQFLIGKNANTNQVDAFGLSPLHIAVASNANDSNKVAELLLKYRANVNALDREGNTPLHIAVSKNKIDIVQLLLKHKADPNIVAKNMFGGVLHLAVANFSLDILHLLLTSNHTNPNLVNFQGMSALHFAAFLSVKTETRHAAQQIVEMLIAFGANPNAIDRLGISVLHFATINQAEDVVERLLKTPNIIVDPIQNETRVTPLHLAAWFNFENIARMLIEGGADTGAEDYNGETPLEYAVSSNAVAVVKTLLNNGAEANSRRWKERSPLHVAAAHGTEQIAKLLIAKGANVNALDEFGLTPLHYAEYRNHVTFVKFLRLQPGLRKAPKSKPLDPAELALLPQLTNGVQQSSIPAFHIELPASLVPNIDSLKVTVSQKVRIVTSNTI</sequence>
<dbReference type="SUPFAM" id="SSF48403">
    <property type="entry name" value="Ankyrin repeat"/>
    <property type="match status" value="1"/>
</dbReference>
<evidence type="ECO:0000256" key="1">
    <source>
        <dbReference type="ARBA" id="ARBA00022737"/>
    </source>
</evidence>
<protein>
    <submittedName>
        <fullName evidence="6">Ankyrin repeat protein</fullName>
    </submittedName>
</protein>
<dbReference type="Pfam" id="PF12796">
    <property type="entry name" value="Ank_2"/>
    <property type="match status" value="3"/>
</dbReference>
<evidence type="ECO:0000313" key="6">
    <source>
        <dbReference type="EMBL" id="KAI9565923.1"/>
    </source>
</evidence>
<organism evidence="6 7">
    <name type="scientific">Daphnia sinensis</name>
    <dbReference type="NCBI Taxonomy" id="1820382"/>
    <lineage>
        <taxon>Eukaryota</taxon>
        <taxon>Metazoa</taxon>
        <taxon>Ecdysozoa</taxon>
        <taxon>Arthropoda</taxon>
        <taxon>Crustacea</taxon>
        <taxon>Branchiopoda</taxon>
        <taxon>Diplostraca</taxon>
        <taxon>Cladocera</taxon>
        <taxon>Anomopoda</taxon>
        <taxon>Daphniidae</taxon>
        <taxon>Daphnia</taxon>
        <taxon>Daphnia similis group</taxon>
    </lineage>
</organism>
<name>A0AAD5LXH4_9CRUS</name>
<dbReference type="AlphaFoldDB" id="A0AAD5LXH4"/>
<feature type="repeat" description="ANK" evidence="3">
    <location>
        <begin position="683"/>
        <end position="716"/>
    </location>
</feature>
<evidence type="ECO:0000256" key="4">
    <source>
        <dbReference type="SAM" id="MobiDB-lite"/>
    </source>
</evidence>
<dbReference type="InterPro" id="IPR002110">
    <property type="entry name" value="Ankyrin_rpt"/>
</dbReference>
<evidence type="ECO:0000313" key="7">
    <source>
        <dbReference type="Proteomes" id="UP000820818"/>
    </source>
</evidence>
<reference evidence="6 7" key="1">
    <citation type="submission" date="2022-05" db="EMBL/GenBank/DDBJ databases">
        <title>A multi-omics perspective on studying reproductive biology in Daphnia sinensis.</title>
        <authorList>
            <person name="Jia J."/>
        </authorList>
    </citation>
    <scope>NUCLEOTIDE SEQUENCE [LARGE SCALE GENOMIC DNA]</scope>
    <source>
        <strain evidence="6 7">WSL</strain>
    </source>
</reference>
<feature type="compositionally biased region" description="Basic and acidic residues" evidence="4">
    <location>
        <begin position="73"/>
        <end position="83"/>
    </location>
</feature>
<dbReference type="Proteomes" id="UP000820818">
    <property type="component" value="Linkage Group LG1"/>
</dbReference>
<keyword evidence="1" id="KW-0677">Repeat</keyword>
<dbReference type="PROSITE" id="PS50297">
    <property type="entry name" value="ANK_REP_REGION"/>
    <property type="match status" value="6"/>
</dbReference>
<dbReference type="Gene3D" id="1.25.40.20">
    <property type="entry name" value="Ankyrin repeat-containing domain"/>
    <property type="match status" value="5"/>
</dbReference>
<keyword evidence="7" id="KW-1185">Reference proteome</keyword>
<dbReference type="InterPro" id="IPR036770">
    <property type="entry name" value="Ankyrin_rpt-contain_sf"/>
</dbReference>
<dbReference type="SUPFAM" id="SSF56112">
    <property type="entry name" value="Protein kinase-like (PK-like)"/>
    <property type="match status" value="2"/>
</dbReference>
<dbReference type="SMART" id="SM00220">
    <property type="entry name" value="S_TKc"/>
    <property type="match status" value="1"/>
</dbReference>
<dbReference type="PANTHER" id="PTHR24161">
    <property type="entry name" value="ANK_REP_REGION DOMAIN-CONTAINING PROTEIN-RELATED"/>
    <property type="match status" value="1"/>
</dbReference>
<dbReference type="InterPro" id="IPR000719">
    <property type="entry name" value="Prot_kinase_dom"/>
</dbReference>
<feature type="repeat" description="ANK" evidence="3">
    <location>
        <begin position="997"/>
        <end position="1029"/>
    </location>
</feature>
<feature type="domain" description="Protein kinase" evidence="5">
    <location>
        <begin position="263"/>
        <end position="580"/>
    </location>
</feature>
<feature type="repeat" description="ANK" evidence="3">
    <location>
        <begin position="1030"/>
        <end position="1062"/>
    </location>
</feature>
<feature type="repeat" description="ANK" evidence="3">
    <location>
        <begin position="820"/>
        <end position="852"/>
    </location>
</feature>
<dbReference type="PROSITE" id="PS50088">
    <property type="entry name" value="ANK_REPEAT"/>
    <property type="match status" value="8"/>
</dbReference>
<comment type="caution">
    <text evidence="6">The sequence shown here is derived from an EMBL/GenBank/DDBJ whole genome shotgun (WGS) entry which is preliminary data.</text>
</comment>
<feature type="repeat" description="ANK" evidence="3">
    <location>
        <begin position="784"/>
        <end position="819"/>
    </location>
</feature>
<accession>A0AAD5LXH4</accession>
<dbReference type="PANTHER" id="PTHR24161:SF85">
    <property type="entry name" value="PALMITOYLTRANSFERASE HIP14"/>
    <property type="match status" value="1"/>
</dbReference>
<evidence type="ECO:0000259" key="5">
    <source>
        <dbReference type="PROSITE" id="PS50011"/>
    </source>
</evidence>
<proteinExistence type="predicted"/>
<dbReference type="InterPro" id="IPR011009">
    <property type="entry name" value="Kinase-like_dom_sf"/>
</dbReference>